<keyword evidence="8" id="KW-0249">Electron transport</keyword>
<dbReference type="OrthoDB" id="9805202at2"/>
<feature type="binding site" description="covalent" evidence="11">
    <location>
        <position position="226"/>
    </location>
    <ligand>
        <name>heme c</name>
        <dbReference type="ChEBI" id="CHEBI:61717"/>
        <label>2</label>
    </ligand>
</feature>
<evidence type="ECO:0000256" key="7">
    <source>
        <dbReference type="ARBA" id="ARBA00022764"/>
    </source>
</evidence>
<feature type="signal peptide" evidence="13">
    <location>
        <begin position="1"/>
        <end position="17"/>
    </location>
</feature>
<dbReference type="Gene3D" id="1.10.760.10">
    <property type="entry name" value="Cytochrome c-like domain"/>
    <property type="match status" value="2"/>
</dbReference>
<feature type="binding site" description="covalent" evidence="11">
    <location>
        <position position="80"/>
    </location>
    <ligand>
        <name>heme c</name>
        <dbReference type="ChEBI" id="CHEBI:61717"/>
        <label>1</label>
    </ligand>
</feature>
<dbReference type="InterPro" id="IPR009056">
    <property type="entry name" value="Cyt_c-like_dom"/>
</dbReference>
<comment type="subcellular location">
    <subcellularLocation>
        <location evidence="1">Periplasm</location>
    </subcellularLocation>
</comment>
<evidence type="ECO:0000256" key="2">
    <source>
        <dbReference type="ARBA" id="ARBA00022448"/>
    </source>
</evidence>
<keyword evidence="9 15" id="KW-0560">Oxidoreductase</keyword>
<feature type="binding site" description="covalent" evidence="11">
    <location>
        <position position="77"/>
    </location>
    <ligand>
        <name>heme c</name>
        <dbReference type="ChEBI" id="CHEBI:61717"/>
        <label>1</label>
    </ligand>
</feature>
<dbReference type="PANTHER" id="PTHR30600">
    <property type="entry name" value="CYTOCHROME C PEROXIDASE-RELATED"/>
    <property type="match status" value="1"/>
</dbReference>
<keyword evidence="10 12" id="KW-0408">Iron</keyword>
<evidence type="ECO:0000259" key="14">
    <source>
        <dbReference type="PROSITE" id="PS51007"/>
    </source>
</evidence>
<sequence>MKKFAFCLVLIIGTAYASHVLAKKHGDELMQQAQSLFKPIPTELQEIEGITLTPERIELGKWLYFDPRLSRSWLISCNTCHNLALGGVDLEETSIGHGWAKGPRNAPTVLNSVFNFAQFWDGRAEDLQAQAKGPVQAGVEMNNTPERVEQTLKSIPEYVQRFRKAFPDDSNPVTFDNMADAIEAFEATLLTPGSPFDQYLNGDSQVLSKAQKKGLKLFMNKGCSSCHNGINVGGGSYQPFGVVEKPGSKILPEKDQGRFTVTETASDKYVFKVPSLRNIELTPPYFHSGQVWDLEQAVAIMGSSQLGIKLSRNETAAIVTFLKTLTGEQPRVEYPILPPHTKGTPLPVIGVSSNAAGH</sequence>
<dbReference type="Pfam" id="PF03150">
    <property type="entry name" value="CCP_MauG"/>
    <property type="match status" value="1"/>
</dbReference>
<dbReference type="PROSITE" id="PS51007">
    <property type="entry name" value="CYTC"/>
    <property type="match status" value="2"/>
</dbReference>
<dbReference type="InterPro" id="IPR051395">
    <property type="entry name" value="Cytochrome_c_Peroxidase/MauG"/>
</dbReference>
<feature type="binding site" description="axial binding residue" evidence="12">
    <location>
        <position position="81"/>
    </location>
    <ligand>
        <name>heme c</name>
        <dbReference type="ChEBI" id="CHEBI:61717"/>
        <label>1</label>
    </ligand>
    <ligandPart>
        <name>Fe</name>
        <dbReference type="ChEBI" id="CHEBI:18248"/>
    </ligandPart>
</feature>
<evidence type="ECO:0000313" key="15">
    <source>
        <dbReference type="EMBL" id="ADJ28086.1"/>
    </source>
</evidence>
<dbReference type="PIRSF" id="PIRSF000294">
    <property type="entry name" value="Cytochrome-c_peroxidase"/>
    <property type="match status" value="1"/>
</dbReference>
<dbReference type="EMBL" id="CP002086">
    <property type="protein sequence ID" value="ADJ28086.1"/>
    <property type="molecule type" value="Genomic_DNA"/>
</dbReference>
<dbReference type="InterPro" id="IPR004852">
    <property type="entry name" value="Di-haem_cyt_c_peroxidsae"/>
</dbReference>
<protein>
    <submittedName>
        <fullName evidence="15">Cytochrome-c peroxidase</fullName>
        <ecNumber evidence="15">1.11.1.5</ecNumber>
    </submittedName>
</protein>
<dbReference type="GO" id="GO:0046872">
    <property type="term" value="F:metal ion binding"/>
    <property type="evidence" value="ECO:0007669"/>
    <property type="project" value="UniProtKB-KW"/>
</dbReference>
<keyword evidence="7" id="KW-0574">Periplasm</keyword>
<keyword evidence="4 11" id="KW-0349">Heme</keyword>
<dbReference type="InterPro" id="IPR036909">
    <property type="entry name" value="Cyt_c-like_dom_sf"/>
</dbReference>
<feature type="binding site" description="axial binding residue" evidence="12">
    <location>
        <position position="301"/>
    </location>
    <ligand>
        <name>heme c</name>
        <dbReference type="ChEBI" id="CHEBI:61717"/>
        <label>2</label>
    </ligand>
    <ligandPart>
        <name>Fe</name>
        <dbReference type="ChEBI" id="CHEBI:18248"/>
    </ligandPart>
</feature>
<reference evidence="15 16" key="1">
    <citation type="submission" date="2010-06" db="EMBL/GenBank/DDBJ databases">
        <title>Complete sequence of chromosome of Nitrosococcus watsoni C-113.</title>
        <authorList>
            <consortium name="US DOE Joint Genome Institute"/>
            <person name="Lucas S."/>
            <person name="Copeland A."/>
            <person name="Lapidus A."/>
            <person name="Cheng J.-F."/>
            <person name="Bruce D."/>
            <person name="Goodwin L."/>
            <person name="Pitluck S."/>
            <person name="Malfatti S.A."/>
            <person name="Chain P.S.G."/>
            <person name="Land M."/>
            <person name="Hauser L."/>
            <person name="Kyrpides N."/>
            <person name="Ivanova N."/>
            <person name="Cambell M.A."/>
            <person name="Heidelberg J.F."/>
            <person name="Klotz M.G."/>
            <person name="Woyke T."/>
        </authorList>
    </citation>
    <scope>NUCLEOTIDE SEQUENCE [LARGE SCALE GENOMIC DNA]</scope>
    <source>
        <strain evidence="15 16">C-113</strain>
    </source>
</reference>
<proteinExistence type="predicted"/>
<feature type="domain" description="Cytochrome c" evidence="14">
    <location>
        <begin position="209"/>
        <end position="326"/>
    </location>
</feature>
<dbReference type="FunFam" id="1.10.760.10:FF:000004">
    <property type="entry name" value="Cytochrome c peroxidase"/>
    <property type="match status" value="1"/>
</dbReference>
<dbReference type="Pfam" id="PF00034">
    <property type="entry name" value="Cytochrom_C"/>
    <property type="match status" value="1"/>
</dbReference>
<keyword evidence="16" id="KW-1185">Reference proteome</keyword>
<dbReference type="GO" id="GO:0009055">
    <property type="term" value="F:electron transfer activity"/>
    <property type="evidence" value="ECO:0007669"/>
    <property type="project" value="InterPro"/>
</dbReference>
<comment type="PTM">
    <text evidence="11">Binds 2 heme groups per subunit.</text>
</comment>
<dbReference type="SUPFAM" id="SSF46626">
    <property type="entry name" value="Cytochrome c"/>
    <property type="match status" value="2"/>
</dbReference>
<feature type="binding site" description="axial binding residue" evidence="12">
    <location>
        <position position="97"/>
    </location>
    <ligand>
        <name>heme c</name>
        <dbReference type="ChEBI" id="CHEBI:61717"/>
        <label>1</label>
    </ligand>
    <ligandPart>
        <name>Fe</name>
        <dbReference type="ChEBI" id="CHEBI:18248"/>
    </ligandPart>
</feature>
<comment type="cofactor">
    <cofactor evidence="11">
        <name>heme</name>
        <dbReference type="ChEBI" id="CHEBI:30413"/>
    </cofactor>
    <text evidence="11">Binds 2 heme groups.</text>
</comment>
<evidence type="ECO:0000256" key="10">
    <source>
        <dbReference type="ARBA" id="ARBA00023004"/>
    </source>
</evidence>
<feature type="binding site" description="covalent" evidence="11">
    <location>
        <position position="223"/>
    </location>
    <ligand>
        <name>heme c</name>
        <dbReference type="ChEBI" id="CHEBI:61717"/>
        <label>2</label>
    </ligand>
</feature>
<evidence type="ECO:0000313" key="16">
    <source>
        <dbReference type="Proteomes" id="UP000000393"/>
    </source>
</evidence>
<keyword evidence="2" id="KW-0813">Transport</keyword>
<dbReference type="eggNOG" id="COG1858">
    <property type="taxonomic scope" value="Bacteria"/>
</dbReference>
<dbReference type="EC" id="1.11.1.5" evidence="15"/>
<evidence type="ECO:0000256" key="9">
    <source>
        <dbReference type="ARBA" id="ARBA00023002"/>
    </source>
</evidence>
<evidence type="ECO:0000256" key="5">
    <source>
        <dbReference type="ARBA" id="ARBA00022723"/>
    </source>
</evidence>
<keyword evidence="3 15" id="KW-0575">Peroxidase</keyword>
<dbReference type="GO" id="GO:0042597">
    <property type="term" value="C:periplasmic space"/>
    <property type="evidence" value="ECO:0007669"/>
    <property type="project" value="UniProtKB-SubCell"/>
</dbReference>
<dbReference type="STRING" id="105559.Nwat_1152"/>
<dbReference type="Proteomes" id="UP000000393">
    <property type="component" value="Chromosome"/>
</dbReference>
<dbReference type="GO" id="GO:0004130">
    <property type="term" value="F:cytochrome-c peroxidase activity"/>
    <property type="evidence" value="ECO:0007669"/>
    <property type="project" value="UniProtKB-EC"/>
</dbReference>
<evidence type="ECO:0000256" key="11">
    <source>
        <dbReference type="PIRSR" id="PIRSR000294-1"/>
    </source>
</evidence>
<keyword evidence="6 13" id="KW-0732">Signal</keyword>
<dbReference type="PANTHER" id="PTHR30600:SF7">
    <property type="entry name" value="CYTOCHROME C PEROXIDASE-RELATED"/>
    <property type="match status" value="1"/>
</dbReference>
<evidence type="ECO:0000256" key="1">
    <source>
        <dbReference type="ARBA" id="ARBA00004418"/>
    </source>
</evidence>
<dbReference type="InterPro" id="IPR026259">
    <property type="entry name" value="MauG/Cytc_peroxidase"/>
</dbReference>
<evidence type="ECO:0000256" key="3">
    <source>
        <dbReference type="ARBA" id="ARBA00022559"/>
    </source>
</evidence>
<dbReference type="RefSeq" id="WP_013220186.1">
    <property type="nucleotide sequence ID" value="NC_014315.1"/>
</dbReference>
<evidence type="ECO:0000256" key="13">
    <source>
        <dbReference type="SAM" id="SignalP"/>
    </source>
</evidence>
<gene>
    <name evidence="15" type="ordered locus">Nwat_1152</name>
</gene>
<dbReference type="GO" id="GO:0020037">
    <property type="term" value="F:heme binding"/>
    <property type="evidence" value="ECO:0007669"/>
    <property type="project" value="InterPro"/>
</dbReference>
<accession>D8K5A9</accession>
<dbReference type="KEGG" id="nwa:Nwat_1152"/>
<feature type="binding site" description="axial binding residue" evidence="12">
    <location>
        <position position="227"/>
    </location>
    <ligand>
        <name>heme c</name>
        <dbReference type="ChEBI" id="CHEBI:61717"/>
        <label>2</label>
    </ligand>
    <ligandPart>
        <name>Fe</name>
        <dbReference type="ChEBI" id="CHEBI:18248"/>
    </ligandPart>
</feature>
<dbReference type="AlphaFoldDB" id="D8K5A9"/>
<organism evidence="15 16">
    <name type="scientific">Nitrosococcus watsoni (strain C-113)</name>
    <dbReference type="NCBI Taxonomy" id="105559"/>
    <lineage>
        <taxon>Bacteria</taxon>
        <taxon>Pseudomonadati</taxon>
        <taxon>Pseudomonadota</taxon>
        <taxon>Gammaproteobacteria</taxon>
        <taxon>Chromatiales</taxon>
        <taxon>Chromatiaceae</taxon>
        <taxon>Nitrosococcus</taxon>
    </lineage>
</organism>
<evidence type="ECO:0000256" key="12">
    <source>
        <dbReference type="PIRSR" id="PIRSR000294-2"/>
    </source>
</evidence>
<evidence type="ECO:0000256" key="6">
    <source>
        <dbReference type="ARBA" id="ARBA00022729"/>
    </source>
</evidence>
<feature type="domain" description="Cytochrome c" evidence="14">
    <location>
        <begin position="55"/>
        <end position="163"/>
    </location>
</feature>
<name>D8K5A9_NITWC</name>
<keyword evidence="5 12" id="KW-0479">Metal-binding</keyword>
<dbReference type="HOGENOM" id="CLU_034652_1_1_6"/>
<feature type="chain" id="PRO_5003116704" evidence="13">
    <location>
        <begin position="18"/>
        <end position="358"/>
    </location>
</feature>
<evidence type="ECO:0000256" key="8">
    <source>
        <dbReference type="ARBA" id="ARBA00022982"/>
    </source>
</evidence>
<evidence type="ECO:0000256" key="4">
    <source>
        <dbReference type="ARBA" id="ARBA00022617"/>
    </source>
</evidence>